<sequence length="264" mass="28584">MTRPARVPEAGRGAEGDAAGPGRAAARPRIWAELLLLTLCYLAYSAVRNMVPTDHAAAAHRAYEILSLEYDLGLDVEYGLNRLFVTHEWLAVGANYFYATLHFVVTIAVMVWLYARHPARYATYRTLLFATTMIGLAGFWIFPLAPPRMLPGYVDTVIAFGTWGIYDSGPTASVSNQYAAMPSMHTAWSLWCAAAIIGIARRRWVMVVAALYPATTIVVIMGTANHFLLDAVGGAAALAGGLALTRGAFRIVALARPQDQSPAP</sequence>
<comment type="caution">
    <text evidence="8">The sequence shown here is derived from an EMBL/GenBank/DDBJ whole genome shotgun (WGS) entry which is preliminary data.</text>
</comment>
<dbReference type="InterPro" id="IPR026841">
    <property type="entry name" value="Aur1/Ipt1"/>
</dbReference>
<feature type="compositionally biased region" description="Low complexity" evidence="5">
    <location>
        <begin position="8"/>
        <end position="22"/>
    </location>
</feature>
<feature type="region of interest" description="Disordered" evidence="5">
    <location>
        <begin position="1"/>
        <end position="22"/>
    </location>
</feature>
<keyword evidence="2 6" id="KW-0812">Transmembrane</keyword>
<gene>
    <name evidence="8" type="ORF">ACFQZM_20120</name>
</gene>
<dbReference type="Proteomes" id="UP001597063">
    <property type="component" value="Unassembled WGS sequence"/>
</dbReference>
<dbReference type="EMBL" id="JBHTGP010000011">
    <property type="protein sequence ID" value="MFD0686816.1"/>
    <property type="molecule type" value="Genomic_DNA"/>
</dbReference>
<feature type="transmembrane region" description="Helical" evidence="6">
    <location>
        <begin position="127"/>
        <end position="145"/>
    </location>
</feature>
<keyword evidence="9" id="KW-1185">Reference proteome</keyword>
<reference evidence="9" key="1">
    <citation type="journal article" date="2019" name="Int. J. Syst. Evol. Microbiol.">
        <title>The Global Catalogue of Microorganisms (GCM) 10K type strain sequencing project: providing services to taxonomists for standard genome sequencing and annotation.</title>
        <authorList>
            <consortium name="The Broad Institute Genomics Platform"/>
            <consortium name="The Broad Institute Genome Sequencing Center for Infectious Disease"/>
            <person name="Wu L."/>
            <person name="Ma J."/>
        </authorList>
    </citation>
    <scope>NUCLEOTIDE SEQUENCE [LARGE SCALE GENOMIC DNA]</scope>
    <source>
        <strain evidence="9">JCM 9371</strain>
    </source>
</reference>
<feature type="domain" description="Inositolphosphotransferase Aur1/Ipt1" evidence="7">
    <location>
        <begin position="64"/>
        <end position="243"/>
    </location>
</feature>
<keyword evidence="3 6" id="KW-1133">Transmembrane helix</keyword>
<dbReference type="RefSeq" id="WP_131760322.1">
    <property type="nucleotide sequence ID" value="NZ_CAACUY010000111.1"/>
</dbReference>
<dbReference type="PANTHER" id="PTHR31310:SF7">
    <property type="entry name" value="PA-PHOSPHATASE RELATED-FAMILY PROTEIN DDB_G0268928"/>
    <property type="match status" value="1"/>
</dbReference>
<organism evidence="8 9">
    <name type="scientific">Actinomadura fibrosa</name>
    <dbReference type="NCBI Taxonomy" id="111802"/>
    <lineage>
        <taxon>Bacteria</taxon>
        <taxon>Bacillati</taxon>
        <taxon>Actinomycetota</taxon>
        <taxon>Actinomycetes</taxon>
        <taxon>Streptosporangiales</taxon>
        <taxon>Thermomonosporaceae</taxon>
        <taxon>Actinomadura</taxon>
    </lineage>
</organism>
<accession>A0ABW2XR99</accession>
<feature type="transmembrane region" description="Helical" evidence="6">
    <location>
        <begin position="96"/>
        <end position="115"/>
    </location>
</feature>
<feature type="transmembrane region" description="Helical" evidence="6">
    <location>
        <begin position="30"/>
        <end position="47"/>
    </location>
</feature>
<dbReference type="InterPro" id="IPR052185">
    <property type="entry name" value="IPC_Synthase-Related"/>
</dbReference>
<evidence type="ECO:0000256" key="6">
    <source>
        <dbReference type="SAM" id="Phobius"/>
    </source>
</evidence>
<dbReference type="PANTHER" id="PTHR31310">
    <property type="match status" value="1"/>
</dbReference>
<comment type="subcellular location">
    <subcellularLocation>
        <location evidence="1">Membrane</location>
        <topology evidence="1">Multi-pass membrane protein</topology>
    </subcellularLocation>
</comment>
<evidence type="ECO:0000259" key="7">
    <source>
        <dbReference type="Pfam" id="PF14378"/>
    </source>
</evidence>
<feature type="transmembrane region" description="Helical" evidence="6">
    <location>
        <begin position="178"/>
        <end position="197"/>
    </location>
</feature>
<name>A0ABW2XR99_9ACTN</name>
<evidence type="ECO:0000256" key="1">
    <source>
        <dbReference type="ARBA" id="ARBA00004141"/>
    </source>
</evidence>
<evidence type="ECO:0000256" key="5">
    <source>
        <dbReference type="SAM" id="MobiDB-lite"/>
    </source>
</evidence>
<dbReference type="CDD" id="cd03386">
    <property type="entry name" value="PAP2_Aur1_like"/>
    <property type="match status" value="1"/>
</dbReference>
<feature type="transmembrane region" description="Helical" evidence="6">
    <location>
        <begin position="204"/>
        <end position="221"/>
    </location>
</feature>
<protein>
    <submittedName>
        <fullName evidence="8">Phosphatase PAP2 family protein</fullName>
    </submittedName>
</protein>
<evidence type="ECO:0000256" key="3">
    <source>
        <dbReference type="ARBA" id="ARBA00022989"/>
    </source>
</evidence>
<evidence type="ECO:0000256" key="4">
    <source>
        <dbReference type="ARBA" id="ARBA00023136"/>
    </source>
</evidence>
<evidence type="ECO:0000313" key="9">
    <source>
        <dbReference type="Proteomes" id="UP001597063"/>
    </source>
</evidence>
<evidence type="ECO:0000313" key="8">
    <source>
        <dbReference type="EMBL" id="MFD0686816.1"/>
    </source>
</evidence>
<evidence type="ECO:0000256" key="2">
    <source>
        <dbReference type="ARBA" id="ARBA00022692"/>
    </source>
</evidence>
<proteinExistence type="predicted"/>
<dbReference type="Pfam" id="PF14378">
    <property type="entry name" value="PAP2_3"/>
    <property type="match status" value="1"/>
</dbReference>
<keyword evidence="4 6" id="KW-0472">Membrane</keyword>